<dbReference type="EMBL" id="CT573073">
    <property type="protein sequence ID" value="CAJ71498.1"/>
    <property type="molecule type" value="Genomic_DNA"/>
</dbReference>
<organism evidence="1">
    <name type="scientific">Kuenenia stuttgartiensis</name>
    <dbReference type="NCBI Taxonomy" id="174633"/>
    <lineage>
        <taxon>Bacteria</taxon>
        <taxon>Pseudomonadati</taxon>
        <taxon>Planctomycetota</taxon>
        <taxon>Candidatus Brocadiia</taxon>
        <taxon>Candidatus Brocadiales</taxon>
        <taxon>Candidatus Brocadiaceae</taxon>
        <taxon>Candidatus Kuenenia</taxon>
    </lineage>
</organism>
<reference evidence="1" key="1">
    <citation type="journal article" date="2006" name="Nature">
        <title>Deciphering the evolution and metabolism of an anammox bacterium from a community genome.</title>
        <authorList>
            <person name="Strous M."/>
            <person name="Pelletier E."/>
            <person name="Mangenot S."/>
            <person name="Rattei T."/>
            <person name="Lehner A."/>
            <person name="Taylor M.W."/>
            <person name="Horn M."/>
            <person name="Daims H."/>
            <person name="Bartol-Mavel D."/>
            <person name="Wincker P."/>
            <person name="Barbe V."/>
            <person name="Fonknechten N."/>
            <person name="Vallenet D."/>
            <person name="Segurens B."/>
            <person name="Schenowitz-Truong C."/>
            <person name="Medigue C."/>
            <person name="Collingro A."/>
            <person name="Snel B."/>
            <person name="Dutilh B.E."/>
            <person name="OpDenCamp H.J.M."/>
            <person name="vanDerDrift C."/>
            <person name="Cirpus I."/>
            <person name="vanDePas-Schoonen K.T."/>
            <person name="Harhangi H.R."/>
            <person name="vanNiftrik L."/>
            <person name="Schmid M."/>
            <person name="Keltjens J."/>
            <person name="vanDeVossenberg J."/>
            <person name="Kartal B."/>
            <person name="Meier H."/>
            <person name="Frishman D."/>
            <person name="Huynen M.A."/>
            <person name="Mewes H."/>
            <person name="Weissenbach J."/>
            <person name="Jetten M.S.M."/>
            <person name="Wagner M."/>
            <person name="LePaslier D."/>
        </authorList>
    </citation>
    <scope>NUCLEOTIDE SEQUENCE</scope>
</reference>
<gene>
    <name evidence="1" type="ORF">kustc0753</name>
</gene>
<evidence type="ECO:0000313" key="1">
    <source>
        <dbReference type="EMBL" id="CAJ71498.1"/>
    </source>
</evidence>
<sequence>MLRLRKFFRKKILHYKYYDIYDIYDKFKNRCLSFLNNNEYTLVLSLSKQMNCLPF</sequence>
<proteinExistence type="predicted"/>
<accession>Q1PW88</accession>
<protein>
    <submittedName>
        <fullName evidence="1">Uncharacterized protein</fullName>
    </submittedName>
</protein>
<name>Q1PW88_KUEST</name>
<reference evidence="1" key="2">
    <citation type="submission" date="2006-01" db="EMBL/GenBank/DDBJ databases">
        <authorList>
            <person name="Genoscope"/>
        </authorList>
    </citation>
    <scope>NUCLEOTIDE SEQUENCE</scope>
</reference>
<dbReference type="AlphaFoldDB" id="Q1PW88"/>